<proteinExistence type="predicted"/>
<reference evidence="3 4" key="1">
    <citation type="submission" date="2020-08" db="EMBL/GenBank/DDBJ databases">
        <title>Sequencing the genomes of 1000 actinobacteria strains.</title>
        <authorList>
            <person name="Klenk H.-P."/>
        </authorList>
    </citation>
    <scope>NUCLEOTIDE SEQUENCE [LARGE SCALE GENOMIC DNA]</scope>
    <source>
        <strain evidence="3 4">DSM 45582</strain>
    </source>
</reference>
<name>A0A840NJ73_9PSEU</name>
<sequence>MAEQGLPLPDYDELPIGTLRHRMRALDADQIRTLLEHERAHADRVPVTTLLSSRLDELEHGATPSSGSQEQMPEVSEHKRTGSPVGPSAPAQPGRSTAHGTVGQTGKGAEHSE</sequence>
<keyword evidence="4" id="KW-1185">Reference proteome</keyword>
<organism evidence="3 4">
    <name type="scientific">Saccharopolyspora gloriosae</name>
    <dbReference type="NCBI Taxonomy" id="455344"/>
    <lineage>
        <taxon>Bacteria</taxon>
        <taxon>Bacillati</taxon>
        <taxon>Actinomycetota</taxon>
        <taxon>Actinomycetes</taxon>
        <taxon>Pseudonocardiales</taxon>
        <taxon>Pseudonocardiaceae</taxon>
        <taxon>Saccharopolyspora</taxon>
    </lineage>
</organism>
<dbReference type="RefSeq" id="WP_184482797.1">
    <property type="nucleotide sequence ID" value="NZ_JACHIV010000001.1"/>
</dbReference>
<dbReference type="Proteomes" id="UP000580474">
    <property type="component" value="Unassembled WGS sequence"/>
</dbReference>
<feature type="compositionally biased region" description="Polar residues" evidence="1">
    <location>
        <begin position="94"/>
        <end position="104"/>
    </location>
</feature>
<protein>
    <recommendedName>
        <fullName evidence="2">DUF8129 domain-containing protein</fullName>
    </recommendedName>
</protein>
<evidence type="ECO:0000256" key="1">
    <source>
        <dbReference type="SAM" id="MobiDB-lite"/>
    </source>
</evidence>
<evidence type="ECO:0000259" key="2">
    <source>
        <dbReference type="Pfam" id="PF26450"/>
    </source>
</evidence>
<feature type="domain" description="DUF8129" evidence="2">
    <location>
        <begin position="3"/>
        <end position="59"/>
    </location>
</feature>
<dbReference type="AlphaFoldDB" id="A0A840NJ73"/>
<evidence type="ECO:0000313" key="4">
    <source>
        <dbReference type="Proteomes" id="UP000580474"/>
    </source>
</evidence>
<feature type="region of interest" description="Disordered" evidence="1">
    <location>
        <begin position="53"/>
        <end position="113"/>
    </location>
</feature>
<dbReference type="EMBL" id="JACHIV010000001">
    <property type="protein sequence ID" value="MBB5071920.1"/>
    <property type="molecule type" value="Genomic_DNA"/>
</dbReference>
<evidence type="ECO:0000313" key="3">
    <source>
        <dbReference type="EMBL" id="MBB5071920.1"/>
    </source>
</evidence>
<accession>A0A840NJ73</accession>
<dbReference type="InterPro" id="IPR058442">
    <property type="entry name" value="DUF8129"/>
</dbReference>
<comment type="caution">
    <text evidence="3">The sequence shown here is derived from an EMBL/GenBank/DDBJ whole genome shotgun (WGS) entry which is preliminary data.</text>
</comment>
<dbReference type="Pfam" id="PF26450">
    <property type="entry name" value="DUF8129"/>
    <property type="match status" value="1"/>
</dbReference>
<gene>
    <name evidence="3" type="ORF">BJ969_005008</name>
</gene>